<evidence type="ECO:0000313" key="2">
    <source>
        <dbReference type="EMBL" id="SVA22924.1"/>
    </source>
</evidence>
<protein>
    <submittedName>
        <fullName evidence="2">Uncharacterized protein</fullName>
    </submittedName>
</protein>
<proteinExistence type="predicted"/>
<feature type="region of interest" description="Disordered" evidence="1">
    <location>
        <begin position="15"/>
        <end position="39"/>
    </location>
</feature>
<dbReference type="AlphaFoldDB" id="A0A381U4D6"/>
<feature type="region of interest" description="Disordered" evidence="1">
    <location>
        <begin position="78"/>
        <end position="107"/>
    </location>
</feature>
<sequence length="107" mass="11529">MSPYTLILAARSRYRMSPSSSGKKKTAVDTASENPSADVADESCVHHWVIEPPNGAVSQGHCKTCGENQEFRNSFEYSSWYGNKAPGPKNKAPDVTNPKAPKGKSTG</sequence>
<accession>A0A381U4D6</accession>
<evidence type="ECO:0000256" key="1">
    <source>
        <dbReference type="SAM" id="MobiDB-lite"/>
    </source>
</evidence>
<reference evidence="2" key="1">
    <citation type="submission" date="2018-05" db="EMBL/GenBank/DDBJ databases">
        <authorList>
            <person name="Lanie J.A."/>
            <person name="Ng W.-L."/>
            <person name="Kazmierczak K.M."/>
            <person name="Andrzejewski T.M."/>
            <person name="Davidsen T.M."/>
            <person name="Wayne K.J."/>
            <person name="Tettelin H."/>
            <person name="Glass J.I."/>
            <person name="Rusch D."/>
            <person name="Podicherti R."/>
            <person name="Tsui H.-C.T."/>
            <person name="Winkler M.E."/>
        </authorList>
    </citation>
    <scope>NUCLEOTIDE SEQUENCE</scope>
</reference>
<dbReference type="EMBL" id="UINC01005687">
    <property type="protein sequence ID" value="SVA22924.1"/>
    <property type="molecule type" value="Genomic_DNA"/>
</dbReference>
<name>A0A381U4D6_9ZZZZ</name>
<gene>
    <name evidence="2" type="ORF">METZ01_LOCUS75778</name>
</gene>
<organism evidence="2">
    <name type="scientific">marine metagenome</name>
    <dbReference type="NCBI Taxonomy" id="408172"/>
    <lineage>
        <taxon>unclassified sequences</taxon>
        <taxon>metagenomes</taxon>
        <taxon>ecological metagenomes</taxon>
    </lineage>
</organism>